<protein>
    <recommendedName>
        <fullName evidence="4">Phosphate-selective porin O and P</fullName>
    </recommendedName>
</protein>
<dbReference type="InterPro" id="IPR023614">
    <property type="entry name" value="Porin_dom_sf"/>
</dbReference>
<gene>
    <name evidence="2" type="ORF">SAMN05444359_14311</name>
</gene>
<evidence type="ECO:0000313" key="2">
    <source>
        <dbReference type="EMBL" id="SER43702.1"/>
    </source>
</evidence>
<dbReference type="InParanoid" id="A0A1H9P696"/>
<evidence type="ECO:0000256" key="1">
    <source>
        <dbReference type="SAM" id="SignalP"/>
    </source>
</evidence>
<name>A0A1H9P696_9BACT</name>
<reference evidence="3" key="1">
    <citation type="submission" date="2016-10" db="EMBL/GenBank/DDBJ databases">
        <authorList>
            <person name="Varghese N."/>
            <person name="Submissions S."/>
        </authorList>
    </citation>
    <scope>NUCLEOTIDE SEQUENCE [LARGE SCALE GENOMIC DNA]</scope>
    <source>
        <strain evidence="3">DSM 24740</strain>
    </source>
</reference>
<dbReference type="AlphaFoldDB" id="A0A1H9P696"/>
<organism evidence="2 3">
    <name type="scientific">Neolewinella agarilytica</name>
    <dbReference type="NCBI Taxonomy" id="478744"/>
    <lineage>
        <taxon>Bacteria</taxon>
        <taxon>Pseudomonadati</taxon>
        <taxon>Bacteroidota</taxon>
        <taxon>Saprospiria</taxon>
        <taxon>Saprospirales</taxon>
        <taxon>Lewinellaceae</taxon>
        <taxon>Neolewinella</taxon>
    </lineage>
</organism>
<keyword evidence="3" id="KW-1185">Reference proteome</keyword>
<sequence length="443" mass="48623">MHFAFRFCFFARTQVQWRLMLAGLLALLLSPAVKAQSQPSTLSEVVDKYKIKASVGLQLWSTYGYGMEVINEDGQAIPAEARFNAQLRRSRFSLKGNPYSTLSFKVTAALDLVGHDVLSSTEAGGNNGSSPIFRIWNAFVQWQAKPKNDRLYLVGGYFVSPIGRESNVAALASTSFEKAWSQNYLRRHLTGIGPGRAMGLMVAGQLHGEGNQRHLTYELALQNPLFTGLAGNSSGLASSPLLTTRFAFQLGDPEQKSYKPGKKVNYFGQRKGITLGLAAARQGSTDLFKHNTAYGLDWLANTNNWHLDGELYHLKRSGRESDNRELETAGYSGYLRLGHNIALPRSLSLEPVVSYWFYRGATDLSGIESANQLGAFSGADSGLDIGANLYFNPTTKLSLFFALRRGDSGEGSPELVNNNYFRQPGVGLVERGSYVGLGWVGVF</sequence>
<dbReference type="STRING" id="478744.SAMN05444359_14311"/>
<feature type="chain" id="PRO_5011440498" description="Phosphate-selective porin O and P" evidence="1">
    <location>
        <begin position="36"/>
        <end position="443"/>
    </location>
</feature>
<dbReference type="EMBL" id="FOFB01000043">
    <property type="protein sequence ID" value="SER43702.1"/>
    <property type="molecule type" value="Genomic_DNA"/>
</dbReference>
<evidence type="ECO:0000313" key="3">
    <source>
        <dbReference type="Proteomes" id="UP000199021"/>
    </source>
</evidence>
<evidence type="ECO:0008006" key="4">
    <source>
        <dbReference type="Google" id="ProtNLM"/>
    </source>
</evidence>
<keyword evidence="1" id="KW-0732">Signal</keyword>
<feature type="signal peptide" evidence="1">
    <location>
        <begin position="1"/>
        <end position="35"/>
    </location>
</feature>
<accession>A0A1H9P696</accession>
<dbReference type="Proteomes" id="UP000199021">
    <property type="component" value="Unassembled WGS sequence"/>
</dbReference>
<dbReference type="Gene3D" id="2.40.160.10">
    <property type="entry name" value="Porin"/>
    <property type="match status" value="1"/>
</dbReference>
<proteinExistence type="predicted"/>